<organism evidence="1 2">
    <name type="scientific">Caballeronia arvi</name>
    <dbReference type="NCBI Taxonomy" id="1777135"/>
    <lineage>
        <taxon>Bacteria</taxon>
        <taxon>Pseudomonadati</taxon>
        <taxon>Pseudomonadota</taxon>
        <taxon>Betaproteobacteria</taxon>
        <taxon>Burkholderiales</taxon>
        <taxon>Burkholderiaceae</taxon>
        <taxon>Caballeronia</taxon>
    </lineage>
</organism>
<comment type="caution">
    <text evidence="1">The sequence shown here is derived from an EMBL/GenBank/DDBJ whole genome shotgun (WGS) entry which is preliminary data.</text>
</comment>
<protein>
    <submittedName>
        <fullName evidence="1">Short chain dehydrogenase</fullName>
    </submittedName>
</protein>
<reference evidence="1" key="1">
    <citation type="submission" date="2016-01" db="EMBL/GenBank/DDBJ databases">
        <authorList>
            <person name="Peeters C."/>
        </authorList>
    </citation>
    <scope>NUCLEOTIDE SEQUENCE [LARGE SCALE GENOMIC DNA]</scope>
    <source>
        <strain evidence="1">LMG 29317</strain>
    </source>
</reference>
<dbReference type="OrthoDB" id="9790266at2"/>
<dbReference type="EMBL" id="FCOM02000187">
    <property type="protein sequence ID" value="SAL88818.1"/>
    <property type="molecule type" value="Genomic_DNA"/>
</dbReference>
<gene>
    <name evidence="1" type="ORF">AWB74_08749</name>
</gene>
<sequence length="145" mass="15986">MPALNTPQFDWAQCHMPHAPQPVPPIFQPEVAAHAIVWAATHRRRELFVGLSSVKAIVGNVLAPGWLDHYLGRKGYAMQQRSDPMPTDAPSNLFKTVHGKHREHGAFDGEACASSPALWMDTHRGAMLIPIAVALALLCRRAVKR</sequence>
<evidence type="ECO:0000313" key="1">
    <source>
        <dbReference type="EMBL" id="SAL88818.1"/>
    </source>
</evidence>
<keyword evidence="2" id="KW-1185">Reference proteome</keyword>
<proteinExistence type="predicted"/>
<evidence type="ECO:0000313" key="2">
    <source>
        <dbReference type="Proteomes" id="UP000055019"/>
    </source>
</evidence>
<dbReference type="Proteomes" id="UP000055019">
    <property type="component" value="Unassembled WGS sequence"/>
</dbReference>
<accession>A0A158L682</accession>
<dbReference type="AlphaFoldDB" id="A0A158L682"/>
<name>A0A158L682_9BURK</name>